<sequence length="676" mass="72997">MRSAGLFKLLVVALLAFGLGYTACSDNTGNQSNETNNTLTDVSTPDATDASGACTPGEAECTSLASRQVCKSDGSGFRDEVCPADQRCHPDSGECTDKVCNPGEFQSCTDEGLQRVCNASGTAIVETLCPGDAPCTDGACEAPECSPGTNRCVDRRQLEVCNEAGAFVPGEPCPIGTECFNGACEELCELNKKVSSYIGCEYWSVDLDNYDDALSQPHAIVVTNPNPESEARVTLSEGFTDRQLISAPDGTRYDLVIPPGEARIYSVPTGFDHSGTRRLQDKAIRLTSSVPVIAYQFNPLNNVDVYSNDGTLLIPTNSVGSEYWALSWYYRGGRARIRGFLTIVNSHGNPNRVRVTPSAQVIQGPGIEQIEPGETRVFDLAPGESINLETSGAELDAAIESGCLATREGPPEQVTPCPDLTGTHIDADMPITVFGGHQCANVVKDIDRCDHIESIIFPVSSWGKNYVGAKFSPRADGITAEPDVWRVIAAEDGTIIQTDPEIPGVHGRTIDAGEWRQFEAHGSYQNFQLVSNKPVMLAQYMVGSNWTGIPRECDEGIDAQNPTGIGDPAMSLAVPVDQFRTDYIVLTPEAYDEDYINLIVPAGQQVRLDGEPVPDDQWTTVGQRGNFDIAQIRVEDGFHRLEADAPFGVISYGYDCHVSYAYPGGLNLETVEDRLE</sequence>
<proteinExistence type="predicted"/>
<keyword evidence="5" id="KW-1185">Reference proteome</keyword>
<dbReference type="PANTHER" id="PTHR46534:SF1">
    <property type="entry name" value="IGGFC-BINDING PROTEIN N-TERMINAL DOMAIN-CONTAINING PROTEIN"/>
    <property type="match status" value="1"/>
</dbReference>
<dbReference type="OrthoDB" id="5524783at2"/>
<evidence type="ECO:0000256" key="1">
    <source>
        <dbReference type="SAM" id="MobiDB-lite"/>
    </source>
</evidence>
<evidence type="ECO:0000313" key="5">
    <source>
        <dbReference type="Proteomes" id="UP000315995"/>
    </source>
</evidence>
<organism evidence="4 5">
    <name type="scientific">Persicimonas caeni</name>
    <dbReference type="NCBI Taxonomy" id="2292766"/>
    <lineage>
        <taxon>Bacteria</taxon>
        <taxon>Deltaproteobacteria</taxon>
        <taxon>Bradymonadales</taxon>
        <taxon>Bradymonadaceae</taxon>
        <taxon>Persicimonas</taxon>
    </lineage>
</organism>
<accession>A0A4Y6PSX5</accession>
<dbReference type="EMBL" id="CP041186">
    <property type="protein sequence ID" value="QDG50875.1"/>
    <property type="molecule type" value="Genomic_DNA"/>
</dbReference>
<dbReference type="PANTHER" id="PTHR46534">
    <property type="entry name" value="IGGFC_BINDING DOMAIN-CONTAINING PROTEIN"/>
    <property type="match status" value="1"/>
</dbReference>
<feature type="chain" id="PRO_5030106380" description="IgGFc-binding protein N-terminal domain-containing protein" evidence="2">
    <location>
        <begin position="24"/>
        <end position="676"/>
    </location>
</feature>
<dbReference type="Pfam" id="PF17517">
    <property type="entry name" value="IgGFc_binding"/>
    <property type="match status" value="1"/>
</dbReference>
<evidence type="ECO:0000259" key="3">
    <source>
        <dbReference type="Pfam" id="PF17517"/>
    </source>
</evidence>
<dbReference type="Proteomes" id="UP000315995">
    <property type="component" value="Chromosome"/>
</dbReference>
<keyword evidence="2" id="KW-0732">Signal</keyword>
<dbReference type="InterPro" id="IPR035234">
    <property type="entry name" value="IgGFc-bd_N"/>
</dbReference>
<protein>
    <recommendedName>
        <fullName evidence="3">IgGFc-binding protein N-terminal domain-containing protein</fullName>
    </recommendedName>
</protein>
<feature type="compositionally biased region" description="Polar residues" evidence="1">
    <location>
        <begin position="32"/>
        <end position="46"/>
    </location>
</feature>
<dbReference type="RefSeq" id="WP_141197367.1">
    <property type="nucleotide sequence ID" value="NZ_CP041186.1"/>
</dbReference>
<dbReference type="AlphaFoldDB" id="A0A4Y6PSX5"/>
<name>A0A4Y6PSX5_PERCE</name>
<feature type="signal peptide" evidence="2">
    <location>
        <begin position="1"/>
        <end position="23"/>
    </location>
</feature>
<reference evidence="4 5" key="1">
    <citation type="submission" date="2019-06" db="EMBL/GenBank/DDBJ databases">
        <title>Persicimonas caeni gen. nov., sp. nov., a predatory bacterium isolated from solar saltern.</title>
        <authorList>
            <person name="Wang S."/>
        </authorList>
    </citation>
    <scope>NUCLEOTIDE SEQUENCE [LARGE SCALE GENOMIC DNA]</scope>
    <source>
        <strain evidence="4 5">YN101</strain>
    </source>
</reference>
<evidence type="ECO:0000313" key="4">
    <source>
        <dbReference type="EMBL" id="QDG50875.1"/>
    </source>
</evidence>
<accession>A0A5B8Y7S1</accession>
<feature type="domain" description="IgGFc-binding protein N-terminal" evidence="3">
    <location>
        <begin position="309"/>
        <end position="653"/>
    </location>
</feature>
<feature type="region of interest" description="Disordered" evidence="1">
    <location>
        <begin position="32"/>
        <end position="51"/>
    </location>
</feature>
<evidence type="ECO:0000256" key="2">
    <source>
        <dbReference type="SAM" id="SignalP"/>
    </source>
</evidence>
<gene>
    <name evidence="4" type="ORF">FIV42_09060</name>
</gene>